<dbReference type="GO" id="GO:0005737">
    <property type="term" value="C:cytoplasm"/>
    <property type="evidence" value="ECO:0007669"/>
    <property type="project" value="TreeGrafter"/>
</dbReference>
<dbReference type="Proteomes" id="UP000436088">
    <property type="component" value="Unassembled WGS sequence"/>
</dbReference>
<dbReference type="InterPro" id="IPR029068">
    <property type="entry name" value="Glyas_Bleomycin-R_OHBP_Dase"/>
</dbReference>
<accession>A0A6A3AZK4</accession>
<proteinExistence type="predicted"/>
<protein>
    <submittedName>
        <fullName evidence="1">5'-adenylylsulfate reductase 1</fullName>
    </submittedName>
</protein>
<keyword evidence="2" id="KW-1185">Reference proteome</keyword>
<evidence type="ECO:0000313" key="2">
    <source>
        <dbReference type="Proteomes" id="UP000436088"/>
    </source>
</evidence>
<dbReference type="PANTHER" id="PTHR46036:SF2">
    <property type="entry name" value="LACTOYLGLUTATHIONE LYASE GLX1"/>
    <property type="match status" value="1"/>
</dbReference>
<reference evidence="1" key="1">
    <citation type="submission" date="2019-09" db="EMBL/GenBank/DDBJ databases">
        <title>Draft genome information of white flower Hibiscus syriacus.</title>
        <authorList>
            <person name="Kim Y.-M."/>
        </authorList>
    </citation>
    <scope>NUCLEOTIDE SEQUENCE [LARGE SCALE GENOMIC DNA]</scope>
    <source>
        <strain evidence="1">YM2019G1</strain>
    </source>
</reference>
<sequence>MMGCAEEHETTVIGLTSQGICTGQCLTLSTWLHCCNKVFVIPIPPSVSGDYFPPFEGTHDVYRSGEVVKHVIQELGGKATRKQGPIPGINTKITSFLDPDGWNTVLVDNENFLKELS</sequence>
<organism evidence="1 2">
    <name type="scientific">Hibiscus syriacus</name>
    <name type="common">Rose of Sharon</name>
    <dbReference type="NCBI Taxonomy" id="106335"/>
    <lineage>
        <taxon>Eukaryota</taxon>
        <taxon>Viridiplantae</taxon>
        <taxon>Streptophyta</taxon>
        <taxon>Embryophyta</taxon>
        <taxon>Tracheophyta</taxon>
        <taxon>Spermatophyta</taxon>
        <taxon>Magnoliopsida</taxon>
        <taxon>eudicotyledons</taxon>
        <taxon>Gunneridae</taxon>
        <taxon>Pentapetalae</taxon>
        <taxon>rosids</taxon>
        <taxon>malvids</taxon>
        <taxon>Malvales</taxon>
        <taxon>Malvaceae</taxon>
        <taxon>Malvoideae</taxon>
        <taxon>Hibiscus</taxon>
    </lineage>
</organism>
<dbReference type="Gene3D" id="3.10.180.10">
    <property type="entry name" value="2,3-Dihydroxybiphenyl 1,2-Dioxygenase, domain 1"/>
    <property type="match status" value="1"/>
</dbReference>
<comment type="caution">
    <text evidence="1">The sequence shown here is derived from an EMBL/GenBank/DDBJ whole genome shotgun (WGS) entry which is preliminary data.</text>
</comment>
<dbReference type="AlphaFoldDB" id="A0A6A3AZK4"/>
<evidence type="ECO:0000313" key="1">
    <source>
        <dbReference type="EMBL" id="KAE8708917.1"/>
    </source>
</evidence>
<dbReference type="GO" id="GO:0019243">
    <property type="term" value="P:methylglyoxal catabolic process to D-lactate via S-lactoyl-glutathione"/>
    <property type="evidence" value="ECO:0007669"/>
    <property type="project" value="TreeGrafter"/>
</dbReference>
<dbReference type="PANTHER" id="PTHR46036">
    <property type="entry name" value="LACTOYLGLUTATHIONE LYASE"/>
    <property type="match status" value="1"/>
</dbReference>
<gene>
    <name evidence="1" type="ORF">F3Y22_tig00110332pilonHSYRG00536</name>
</gene>
<dbReference type="EMBL" id="VEPZ02000937">
    <property type="protein sequence ID" value="KAE8708917.1"/>
    <property type="molecule type" value="Genomic_DNA"/>
</dbReference>
<dbReference type="GO" id="GO:0004462">
    <property type="term" value="F:lactoylglutathione lyase activity"/>
    <property type="evidence" value="ECO:0007669"/>
    <property type="project" value="TreeGrafter"/>
</dbReference>
<name>A0A6A3AZK4_HIBSY</name>